<evidence type="ECO:0000256" key="1">
    <source>
        <dbReference type="ARBA" id="ARBA00023125"/>
    </source>
</evidence>
<dbReference type="SUPFAM" id="SSF46689">
    <property type="entry name" value="Homeodomain-like"/>
    <property type="match status" value="1"/>
</dbReference>
<feature type="domain" description="HTH tetR-type" evidence="3">
    <location>
        <begin position="2"/>
        <end position="62"/>
    </location>
</feature>
<dbReference type="Proteomes" id="UP000433181">
    <property type="component" value="Unassembled WGS sequence"/>
</dbReference>
<comment type="caution">
    <text evidence="4">The sequence shown here is derived from an EMBL/GenBank/DDBJ whole genome shotgun (WGS) entry which is preliminary data.</text>
</comment>
<dbReference type="Gene3D" id="1.10.357.10">
    <property type="entry name" value="Tetracycline Repressor, domain 2"/>
    <property type="match status" value="1"/>
</dbReference>
<organism evidence="4 5">
    <name type="scientific">Anaerovibrio slackiae</name>
    <dbReference type="NCBI Taxonomy" id="2652309"/>
    <lineage>
        <taxon>Bacteria</taxon>
        <taxon>Bacillati</taxon>
        <taxon>Bacillota</taxon>
        <taxon>Negativicutes</taxon>
        <taxon>Selenomonadales</taxon>
        <taxon>Selenomonadaceae</taxon>
        <taxon>Anaerovibrio</taxon>
    </lineage>
</organism>
<evidence type="ECO:0000313" key="4">
    <source>
        <dbReference type="EMBL" id="MSU07952.1"/>
    </source>
</evidence>
<feature type="DNA-binding region" description="H-T-H motif" evidence="2">
    <location>
        <begin position="25"/>
        <end position="44"/>
    </location>
</feature>
<dbReference type="InterPro" id="IPR050109">
    <property type="entry name" value="HTH-type_TetR-like_transc_reg"/>
</dbReference>
<dbReference type="RefSeq" id="WP_154406019.1">
    <property type="nucleotide sequence ID" value="NZ_VUNR01000004.1"/>
</dbReference>
<evidence type="ECO:0000256" key="2">
    <source>
        <dbReference type="PROSITE-ProRule" id="PRU00335"/>
    </source>
</evidence>
<dbReference type="GO" id="GO:0000976">
    <property type="term" value="F:transcription cis-regulatory region binding"/>
    <property type="evidence" value="ECO:0007669"/>
    <property type="project" value="TreeGrafter"/>
</dbReference>
<evidence type="ECO:0000259" key="3">
    <source>
        <dbReference type="PROSITE" id="PS50977"/>
    </source>
</evidence>
<accession>A0A6I2UFS7</accession>
<dbReference type="EMBL" id="VUNR01000004">
    <property type="protein sequence ID" value="MSU07952.1"/>
    <property type="molecule type" value="Genomic_DNA"/>
</dbReference>
<dbReference type="PROSITE" id="PS50977">
    <property type="entry name" value="HTH_TETR_2"/>
    <property type="match status" value="1"/>
</dbReference>
<sequence>MEDTSRKIVEAAMRLVREKGYTATTTKEIAQVAGVNECTLFRKFGSKKDIVLAGVSQAAWRANITPELFADVKWELQQDLEMFMEAYMARMTTDFVNLSIGLRAPQLYEETAPFIMKVPEAFISALTDYLQKMQELGRLPGFGREVLEARVLAFFSAAFGYVFLKASFGDKLSGVEQQAYIKSSVDMFIRGLPGIEK</sequence>
<protein>
    <submittedName>
        <fullName evidence="4">TetR/AcrR family transcriptional regulator</fullName>
    </submittedName>
</protein>
<dbReference type="PANTHER" id="PTHR30055:SF226">
    <property type="entry name" value="HTH-TYPE TRANSCRIPTIONAL REGULATOR PKSA"/>
    <property type="match status" value="1"/>
</dbReference>
<keyword evidence="5" id="KW-1185">Reference proteome</keyword>
<dbReference type="InterPro" id="IPR001647">
    <property type="entry name" value="HTH_TetR"/>
</dbReference>
<proteinExistence type="predicted"/>
<dbReference type="GeneID" id="96777866"/>
<reference evidence="4 5" key="1">
    <citation type="submission" date="2019-08" db="EMBL/GenBank/DDBJ databases">
        <title>In-depth cultivation of the pig gut microbiome towards novel bacterial diversity and tailored functional studies.</title>
        <authorList>
            <person name="Wylensek D."/>
            <person name="Hitch T.C.A."/>
            <person name="Clavel T."/>
        </authorList>
    </citation>
    <scope>NUCLEOTIDE SEQUENCE [LARGE SCALE GENOMIC DNA]</scope>
    <source>
        <strain evidence="4 5">WCA-693-APC-5D-A</strain>
    </source>
</reference>
<dbReference type="GO" id="GO:0003700">
    <property type="term" value="F:DNA-binding transcription factor activity"/>
    <property type="evidence" value="ECO:0007669"/>
    <property type="project" value="TreeGrafter"/>
</dbReference>
<evidence type="ECO:0000313" key="5">
    <source>
        <dbReference type="Proteomes" id="UP000433181"/>
    </source>
</evidence>
<dbReference type="Pfam" id="PF00440">
    <property type="entry name" value="TetR_N"/>
    <property type="match status" value="1"/>
</dbReference>
<gene>
    <name evidence="4" type="ORF">FYJ84_02970</name>
</gene>
<dbReference type="AlphaFoldDB" id="A0A6I2UFS7"/>
<keyword evidence="1 2" id="KW-0238">DNA-binding</keyword>
<name>A0A6I2UFS7_9FIRM</name>
<dbReference type="InterPro" id="IPR009057">
    <property type="entry name" value="Homeodomain-like_sf"/>
</dbReference>
<dbReference type="PANTHER" id="PTHR30055">
    <property type="entry name" value="HTH-TYPE TRANSCRIPTIONAL REGULATOR RUTR"/>
    <property type="match status" value="1"/>
</dbReference>
<dbReference type="PRINTS" id="PR00455">
    <property type="entry name" value="HTHTETR"/>
</dbReference>